<evidence type="ECO:0000313" key="3">
    <source>
        <dbReference type="Proteomes" id="UP000015423"/>
    </source>
</evidence>
<dbReference type="EMBL" id="CP006259">
    <property type="protein sequence ID" value="AGS70508.1"/>
    <property type="molecule type" value="Genomic_DNA"/>
</dbReference>
<dbReference type="InterPro" id="IPR008585">
    <property type="entry name" value="Gamma_PGA_hydro"/>
</dbReference>
<reference evidence="3" key="1">
    <citation type="submission" date="2012-10" db="EMBL/GenBank/DDBJ databases">
        <title>The complete genome sequence of Streptomyces collinus Tu 365.</title>
        <authorList>
            <person name="Ruckert C."/>
            <person name="Szczepanowski R."/>
            <person name="Goesmann A."/>
            <person name="Pross E.K."/>
            <person name="Musiol E.M."/>
            <person name="Blin K."/>
            <person name="Wohlleben W."/>
            <person name="Puhler A."/>
            <person name="Weber T."/>
            <person name="Kalinowski J."/>
        </authorList>
    </citation>
    <scope>NUCLEOTIDE SEQUENCE [LARGE SCALE GENOMIC DNA]</scope>
    <source>
        <strain evidence="3">DSM 40733 / Tue 365</strain>
    </source>
</reference>
<evidence type="ECO:0000256" key="1">
    <source>
        <dbReference type="SAM" id="MobiDB-lite"/>
    </source>
</evidence>
<accession>S5UTK4</accession>
<reference evidence="2 3" key="2">
    <citation type="journal article" date="2013" name="J. Biotechnol.">
        <title>Complete genome sequence of the kirromycin producer Streptomyces collinus Tu 365 consisting of a linear chromosome and two linear plasmids.</title>
        <authorList>
            <person name="Ruckert C."/>
            <person name="Szczepanowski R."/>
            <person name="Albersmeier A."/>
            <person name="Goesmann A."/>
            <person name="Iftime D."/>
            <person name="Musiol E.M."/>
            <person name="Blin K."/>
            <person name="Wohlleben W."/>
            <person name="Puhler A."/>
            <person name="Kalinowski J."/>
            <person name="Weber T."/>
        </authorList>
    </citation>
    <scope>NUCLEOTIDE SEQUENCE [LARGE SCALE GENOMIC DNA]</scope>
    <source>
        <strain evidence="3">DSM 40733 / Tue 365</strain>
    </source>
</reference>
<dbReference type="AlphaFoldDB" id="S5UTK4"/>
<keyword evidence="3" id="KW-1185">Reference proteome</keyword>
<dbReference type="Gene3D" id="3.40.630.100">
    <property type="entry name" value="Poly-gamma-glutamate hydrolase, zinc-binding motif"/>
    <property type="match status" value="1"/>
</dbReference>
<dbReference type="InterPro" id="IPR038128">
    <property type="entry name" value="Gamma_PGA_hydro_sf"/>
</dbReference>
<feature type="region of interest" description="Disordered" evidence="1">
    <location>
        <begin position="194"/>
        <end position="217"/>
    </location>
</feature>
<dbReference type="Proteomes" id="UP000015423">
    <property type="component" value="Chromosome"/>
</dbReference>
<dbReference type="STRING" id="1214242.B446_18460"/>
<dbReference type="KEGG" id="sci:B446_18460"/>
<dbReference type="eggNOG" id="COG4195">
    <property type="taxonomic scope" value="Bacteria"/>
</dbReference>
<name>S5UTK4_STRC3</name>
<sequence length="217" mass="22311">MTRGERVVIEGAEFTAFLTSGSGIGLLALHAGTEGGTAELAEEVAARTGASALVFAQPAGDPVHLPSHRMAVDHCAALREFLASVTVVVSLHGHLRRETPRAVFLGGANREAARVLGHELTVHAPDFEAVTDLDAIPAGLRGLHPRNPVNLTADAGVQVELPLGARTLRPGRVRGVPDLPPPSVTAALTAAVERLAARPPSPAHPGPGRDGTPGSGR</sequence>
<evidence type="ECO:0008006" key="4">
    <source>
        <dbReference type="Google" id="ProtNLM"/>
    </source>
</evidence>
<dbReference type="Pfam" id="PF05908">
    <property type="entry name" value="Gamma_PGA_hydro"/>
    <property type="match status" value="1"/>
</dbReference>
<dbReference type="RefSeq" id="WP_020940971.1">
    <property type="nucleotide sequence ID" value="NC_021985.1"/>
</dbReference>
<proteinExistence type="predicted"/>
<gene>
    <name evidence="2" type="ORF">B446_18460</name>
</gene>
<dbReference type="HOGENOM" id="CLU_1365586_0_0_11"/>
<organism evidence="2 3">
    <name type="scientific">Streptomyces collinus (strain DSM 40733 / Tue 365)</name>
    <dbReference type="NCBI Taxonomy" id="1214242"/>
    <lineage>
        <taxon>Bacteria</taxon>
        <taxon>Bacillati</taxon>
        <taxon>Actinomycetota</taxon>
        <taxon>Actinomycetes</taxon>
        <taxon>Kitasatosporales</taxon>
        <taxon>Streptomycetaceae</taxon>
        <taxon>Streptomyces</taxon>
    </lineage>
</organism>
<evidence type="ECO:0000313" key="2">
    <source>
        <dbReference type="EMBL" id="AGS70508.1"/>
    </source>
</evidence>
<feature type="compositionally biased region" description="Gly residues" evidence="1">
    <location>
        <begin position="208"/>
        <end position="217"/>
    </location>
</feature>
<protein>
    <recommendedName>
        <fullName evidence="4">Phage-related replication protein</fullName>
    </recommendedName>
</protein>